<keyword evidence="7 17" id="KW-0812">Transmembrane</keyword>
<evidence type="ECO:0000256" key="14">
    <source>
        <dbReference type="ARBA" id="ARBA00023128"/>
    </source>
</evidence>
<feature type="domain" description="NADH:quinone oxidoreductase/Mrp antiporter transmembrane" evidence="18">
    <location>
        <begin position="88"/>
        <end position="365"/>
    </location>
</feature>
<evidence type="ECO:0000313" key="21">
    <source>
        <dbReference type="EMBL" id="QTF76088.1"/>
    </source>
</evidence>
<keyword evidence="14 17" id="KW-0496">Mitochondrion</keyword>
<dbReference type="GO" id="GO:0003954">
    <property type="term" value="F:NADH dehydrogenase activity"/>
    <property type="evidence" value="ECO:0007669"/>
    <property type="project" value="TreeGrafter"/>
</dbReference>
<comment type="similarity">
    <text evidence="17">Belongs to the complex I subunit 5 family.</text>
</comment>
<comment type="catalytic activity">
    <reaction evidence="16 17">
        <text>a ubiquinone + NADH + 5 H(+)(in) = a ubiquinol + NAD(+) + 4 H(+)(out)</text>
        <dbReference type="Rhea" id="RHEA:29091"/>
        <dbReference type="Rhea" id="RHEA-COMP:9565"/>
        <dbReference type="Rhea" id="RHEA-COMP:9566"/>
        <dbReference type="ChEBI" id="CHEBI:15378"/>
        <dbReference type="ChEBI" id="CHEBI:16389"/>
        <dbReference type="ChEBI" id="CHEBI:17976"/>
        <dbReference type="ChEBI" id="CHEBI:57540"/>
        <dbReference type="ChEBI" id="CHEBI:57945"/>
        <dbReference type="EC" id="7.1.1.2"/>
    </reaction>
</comment>
<dbReference type="GO" id="GO:0042773">
    <property type="term" value="P:ATP synthesis coupled electron transport"/>
    <property type="evidence" value="ECO:0007669"/>
    <property type="project" value="InterPro"/>
</dbReference>
<keyword evidence="15 17" id="KW-0472">Membrane</keyword>
<geneLocation type="mitochondrion" evidence="21"/>
<dbReference type="InterPro" id="IPR003945">
    <property type="entry name" value="NU5C-like"/>
</dbReference>
<evidence type="ECO:0000256" key="3">
    <source>
        <dbReference type="ARBA" id="ARBA00012944"/>
    </source>
</evidence>
<dbReference type="GO" id="GO:0008137">
    <property type="term" value="F:NADH dehydrogenase (ubiquinone) activity"/>
    <property type="evidence" value="ECO:0007669"/>
    <property type="project" value="UniProtKB-EC"/>
</dbReference>
<feature type="transmembrane region" description="Helical" evidence="17">
    <location>
        <begin position="133"/>
        <end position="153"/>
    </location>
</feature>
<gene>
    <name evidence="21" type="primary">nad5</name>
</gene>
<dbReference type="AlphaFoldDB" id="A0A8A5L5F9"/>
<evidence type="ECO:0000256" key="4">
    <source>
        <dbReference type="ARBA" id="ARBA00021096"/>
    </source>
</evidence>
<comment type="function">
    <text evidence="17">Core subunit of the mitochondrial membrane respiratory chain NADH dehydrogenase (Complex I) which catalyzes electron transfer from NADH through the respiratory chain, using ubiquinone as an electron acceptor. Essential for the catalytic activity and assembly of complex I.</text>
</comment>
<dbReference type="Pfam" id="PF00662">
    <property type="entry name" value="Proton_antipo_N"/>
    <property type="match status" value="1"/>
</dbReference>
<evidence type="ECO:0000256" key="1">
    <source>
        <dbReference type="ARBA" id="ARBA00003257"/>
    </source>
</evidence>
<keyword evidence="12 17" id="KW-0520">NAD</keyword>
<feature type="transmembrane region" description="Helical" evidence="17">
    <location>
        <begin position="190"/>
        <end position="210"/>
    </location>
</feature>
<evidence type="ECO:0000256" key="2">
    <source>
        <dbReference type="ARBA" id="ARBA00004448"/>
    </source>
</evidence>
<evidence type="ECO:0000256" key="10">
    <source>
        <dbReference type="ARBA" id="ARBA00022982"/>
    </source>
</evidence>
<feature type="domain" description="NADH-Ubiquinone oxidoreductase (complex I) chain 5 N-terminal" evidence="19">
    <location>
        <begin position="23"/>
        <end position="72"/>
    </location>
</feature>
<comment type="subcellular location">
    <subcellularLocation>
        <location evidence="2">Mitochondrion inner membrane</location>
        <topology evidence="2">Multi-pass membrane protein</topology>
    </subcellularLocation>
</comment>
<feature type="transmembrane region" description="Helical" evidence="17">
    <location>
        <begin position="34"/>
        <end position="57"/>
    </location>
</feature>
<evidence type="ECO:0000256" key="16">
    <source>
        <dbReference type="ARBA" id="ARBA00049551"/>
    </source>
</evidence>
<feature type="transmembrane region" description="Helical" evidence="17">
    <location>
        <begin position="274"/>
        <end position="296"/>
    </location>
</feature>
<evidence type="ECO:0000256" key="17">
    <source>
        <dbReference type="RuleBase" id="RU003404"/>
    </source>
</evidence>
<dbReference type="Pfam" id="PF06455">
    <property type="entry name" value="NADH5_C"/>
    <property type="match status" value="1"/>
</dbReference>
<evidence type="ECO:0000259" key="20">
    <source>
        <dbReference type="Pfam" id="PF06455"/>
    </source>
</evidence>
<comment type="function">
    <text evidence="1">Core subunit of the mitochondrial membrane respiratory chain NADH dehydrogenase (Complex I) that is believed to belong to the minimal assembly required for catalysis. Complex I functions in the transfer of electrons from NADH to the respiratory chain. The immediate electron acceptor for the enzyme is believed to be ubiquinone.</text>
</comment>
<feature type="domain" description="NADH dehydrogenase subunit 5 C-terminal" evidence="20">
    <location>
        <begin position="371"/>
        <end position="551"/>
    </location>
</feature>
<evidence type="ECO:0000256" key="8">
    <source>
        <dbReference type="ARBA" id="ARBA00022792"/>
    </source>
</evidence>
<feature type="transmembrane region" description="Helical" evidence="17">
    <location>
        <begin position="475"/>
        <end position="495"/>
    </location>
</feature>
<feature type="transmembrane region" description="Helical" evidence="17">
    <location>
        <begin position="432"/>
        <end position="454"/>
    </location>
</feature>
<reference evidence="21" key="1">
    <citation type="journal article" name="Sci. Rep.">
        <title>Rearrangement and evolution of mitochondrial genomes in Thysanoptera (Insecta).</title>
        <authorList>
            <person name="Tyagi K."/>
            <person name="Chakraborty R."/>
            <person name="Cameron S.L."/>
            <person name="Sweet A.D."/>
            <person name="Chandra K."/>
            <person name="Kumar V."/>
        </authorList>
    </citation>
    <scope>NUCLEOTIDE SEQUENCE</scope>
</reference>
<feature type="transmembrane region" description="Helical" evidence="17">
    <location>
        <begin position="355"/>
        <end position="386"/>
    </location>
</feature>
<evidence type="ECO:0000256" key="5">
    <source>
        <dbReference type="ARBA" id="ARBA00022448"/>
    </source>
</evidence>
<dbReference type="PANTHER" id="PTHR42829:SF2">
    <property type="entry name" value="NADH-UBIQUINONE OXIDOREDUCTASE CHAIN 5"/>
    <property type="match status" value="1"/>
</dbReference>
<keyword evidence="10" id="KW-0249">Electron transport</keyword>
<dbReference type="InterPro" id="IPR001516">
    <property type="entry name" value="Proton_antipo_N"/>
</dbReference>
<evidence type="ECO:0000256" key="7">
    <source>
        <dbReference type="ARBA" id="ARBA00022692"/>
    </source>
</evidence>
<feature type="transmembrane region" description="Helical" evidence="17">
    <location>
        <begin position="532"/>
        <end position="555"/>
    </location>
</feature>
<evidence type="ECO:0000256" key="13">
    <source>
        <dbReference type="ARBA" id="ARBA00023075"/>
    </source>
</evidence>
<evidence type="ECO:0000256" key="15">
    <source>
        <dbReference type="ARBA" id="ARBA00023136"/>
    </source>
</evidence>
<dbReference type="PRINTS" id="PR01434">
    <property type="entry name" value="NADHDHGNASE5"/>
</dbReference>
<protein>
    <recommendedName>
        <fullName evidence="4 17">NADH-ubiquinone oxidoreductase chain 5</fullName>
        <ecNumber evidence="3 17">7.1.1.2</ecNumber>
    </recommendedName>
</protein>
<keyword evidence="9" id="KW-1278">Translocase</keyword>
<dbReference type="EC" id="7.1.1.2" evidence="3 17"/>
<feature type="transmembrane region" description="Helical" evidence="17">
    <location>
        <begin position="308"/>
        <end position="335"/>
    </location>
</feature>
<sequence>MFLLMSLWFIFSLKIIFLDWELMSVGSLKFNFPIYLDYMTILFIFLVILISFLIIIYSYSYMQDDMYKWRFMFILTLFVVSMIFFLISPNLVSMLLGWDGLGLVSYCLVIHYQNFKSNCSGLLTALSNRIGDCFLILSICFFMNYGCWNYLFLIEDLKMSLVFLLIFCAITKSAQIPFSSWLPAAMAAPTPVSSLVHSSTLVTAGVYLLIRFSNYLFFNSMCLNFVVNLGCLTTLMAGLCALFEMDLKKIVALSTLSQLGLMMSGFILCSKDLVFFHLFMHALFKASMFMCVGNFIHMNLNCQDLRFYGNLGVLSPLIIIYFSVSNLCLCGLPFLCGFFSKDLILEMLFLNQYNFFLLILFFLGVMLTIMYTFRVLFFVLSLSLNLYSSFLNFDKNKYMIFSIFFLYLSSIFFGYFYSSIVLVPMNLIVLPLYLKLLVLFISIFSLFFFFFVLNSNWSNFFKSVMKIKILEFFESMFFLSFISKNFGLIFFFNLSSQMNNLFSNGWIELGLGSKMMGMIYKNFLFSELKLKLNILNWIMGFLYFFLVLFFVFWWVL</sequence>
<keyword evidence="5 17" id="KW-0813">Transport</keyword>
<evidence type="ECO:0000259" key="18">
    <source>
        <dbReference type="Pfam" id="PF00361"/>
    </source>
</evidence>
<keyword evidence="13 17" id="KW-0830">Ubiquinone</keyword>
<feature type="transmembrane region" description="Helical" evidence="17">
    <location>
        <begin position="69"/>
        <end position="87"/>
    </location>
</feature>
<dbReference type="PANTHER" id="PTHR42829">
    <property type="entry name" value="NADH-UBIQUINONE OXIDOREDUCTASE CHAIN 5"/>
    <property type="match status" value="1"/>
</dbReference>
<dbReference type="GO" id="GO:0005743">
    <property type="term" value="C:mitochondrial inner membrane"/>
    <property type="evidence" value="ECO:0007669"/>
    <property type="project" value="UniProtKB-SubCell"/>
</dbReference>
<evidence type="ECO:0000256" key="11">
    <source>
        <dbReference type="ARBA" id="ARBA00022989"/>
    </source>
</evidence>
<name>A0A8A5L5F9_9NEOP</name>
<evidence type="ECO:0000256" key="6">
    <source>
        <dbReference type="ARBA" id="ARBA00022660"/>
    </source>
</evidence>
<feature type="transmembrane region" description="Helical" evidence="17">
    <location>
        <begin position="216"/>
        <end position="243"/>
    </location>
</feature>
<evidence type="ECO:0000259" key="19">
    <source>
        <dbReference type="Pfam" id="PF00662"/>
    </source>
</evidence>
<keyword evidence="11 17" id="KW-1133">Transmembrane helix</keyword>
<dbReference type="InterPro" id="IPR001750">
    <property type="entry name" value="ND/Mrp_TM"/>
</dbReference>
<evidence type="ECO:0000256" key="9">
    <source>
        <dbReference type="ARBA" id="ARBA00022967"/>
    </source>
</evidence>
<feature type="transmembrane region" description="Helical" evidence="17">
    <location>
        <begin position="250"/>
        <end position="268"/>
    </location>
</feature>
<accession>A0A8A5L5F9</accession>
<proteinExistence type="inferred from homology"/>
<evidence type="ECO:0000256" key="12">
    <source>
        <dbReference type="ARBA" id="ARBA00023027"/>
    </source>
</evidence>
<organism evidence="21">
    <name type="scientific">Rhipiphorothrips cruentatus</name>
    <dbReference type="NCBI Taxonomy" id="764491"/>
    <lineage>
        <taxon>Eukaryota</taxon>
        <taxon>Metazoa</taxon>
        <taxon>Ecdysozoa</taxon>
        <taxon>Arthropoda</taxon>
        <taxon>Hexapoda</taxon>
        <taxon>Insecta</taxon>
        <taxon>Pterygota</taxon>
        <taxon>Neoptera</taxon>
        <taxon>Paraneoptera</taxon>
        <taxon>Thysanoptera</taxon>
        <taxon>Terebrantia</taxon>
        <taxon>Thripoidea</taxon>
        <taxon>Thripidae</taxon>
        <taxon>Rhipiphorothrips</taxon>
    </lineage>
</organism>
<dbReference type="GO" id="GO:0015990">
    <property type="term" value="P:electron transport coupled proton transport"/>
    <property type="evidence" value="ECO:0007669"/>
    <property type="project" value="TreeGrafter"/>
</dbReference>
<keyword evidence="6" id="KW-0679">Respiratory chain</keyword>
<feature type="transmembrane region" description="Helical" evidence="17">
    <location>
        <begin position="398"/>
        <end position="420"/>
    </location>
</feature>
<dbReference type="EMBL" id="MN072396">
    <property type="protein sequence ID" value="QTF76088.1"/>
    <property type="molecule type" value="Genomic_DNA"/>
</dbReference>
<feature type="transmembrane region" description="Helical" evidence="17">
    <location>
        <begin position="159"/>
        <end position="178"/>
    </location>
</feature>
<dbReference type="InterPro" id="IPR010934">
    <property type="entry name" value="NADH_DH_su5_C"/>
</dbReference>
<keyword evidence="8" id="KW-0999">Mitochondrion inner membrane</keyword>
<dbReference type="Pfam" id="PF00361">
    <property type="entry name" value="Proton_antipo_M"/>
    <property type="match status" value="1"/>
</dbReference>